<dbReference type="PANTHER" id="PTHR12461:SF98">
    <property type="entry name" value="CUPIN-LIKE DOMAIN-CONTAINING PROTEIN"/>
    <property type="match status" value="1"/>
</dbReference>
<evidence type="ECO:0000256" key="1">
    <source>
        <dbReference type="SAM" id="MobiDB-lite"/>
    </source>
</evidence>
<dbReference type="EMBL" id="BRXX01000012">
    <property type="protein sequence ID" value="GMH82203.1"/>
    <property type="molecule type" value="Genomic_DNA"/>
</dbReference>
<accession>A0A9W7EKB3</accession>
<dbReference type="InterPro" id="IPR003347">
    <property type="entry name" value="JmjC_dom"/>
</dbReference>
<feature type="compositionally biased region" description="Polar residues" evidence="1">
    <location>
        <begin position="27"/>
        <end position="45"/>
    </location>
</feature>
<dbReference type="SMART" id="SM00558">
    <property type="entry name" value="JmjC"/>
    <property type="match status" value="1"/>
</dbReference>
<comment type="caution">
    <text evidence="3">The sequence shown here is derived from an EMBL/GenBank/DDBJ whole genome shotgun (WGS) entry which is preliminary data.</text>
</comment>
<dbReference type="SUPFAM" id="SSF51197">
    <property type="entry name" value="Clavaminate synthase-like"/>
    <property type="match status" value="1"/>
</dbReference>
<dbReference type="InterPro" id="IPR041667">
    <property type="entry name" value="Cupin_8"/>
</dbReference>
<dbReference type="Proteomes" id="UP001165160">
    <property type="component" value="Unassembled WGS sequence"/>
</dbReference>
<dbReference type="PANTHER" id="PTHR12461">
    <property type="entry name" value="HYPOXIA-INDUCIBLE FACTOR 1 ALPHA INHIBITOR-RELATED"/>
    <property type="match status" value="1"/>
</dbReference>
<evidence type="ECO:0000313" key="4">
    <source>
        <dbReference type="Proteomes" id="UP001165160"/>
    </source>
</evidence>
<dbReference type="Pfam" id="PF13621">
    <property type="entry name" value="Cupin_8"/>
    <property type="match status" value="1"/>
</dbReference>
<reference evidence="4" key="1">
    <citation type="journal article" date="2023" name="Commun. Biol.">
        <title>Genome analysis of Parmales, the sister group of diatoms, reveals the evolutionary specialization of diatoms from phago-mixotrophs to photoautotrophs.</title>
        <authorList>
            <person name="Ban H."/>
            <person name="Sato S."/>
            <person name="Yoshikawa S."/>
            <person name="Yamada K."/>
            <person name="Nakamura Y."/>
            <person name="Ichinomiya M."/>
            <person name="Sato N."/>
            <person name="Blanc-Mathieu R."/>
            <person name="Endo H."/>
            <person name="Kuwata A."/>
            <person name="Ogata H."/>
        </authorList>
    </citation>
    <scope>NUCLEOTIDE SEQUENCE [LARGE SCALE GENOMIC DNA]</scope>
    <source>
        <strain evidence="4">NIES 3699</strain>
    </source>
</reference>
<dbReference type="Gene3D" id="2.60.120.650">
    <property type="entry name" value="Cupin"/>
    <property type="match status" value="1"/>
</dbReference>
<proteinExistence type="predicted"/>
<dbReference type="AlphaFoldDB" id="A0A9W7EKB3"/>
<evidence type="ECO:0000313" key="3">
    <source>
        <dbReference type="EMBL" id="GMH82203.1"/>
    </source>
</evidence>
<evidence type="ECO:0000259" key="2">
    <source>
        <dbReference type="PROSITE" id="PS51184"/>
    </source>
</evidence>
<gene>
    <name evidence="3" type="ORF">TrVE_jg10577</name>
</gene>
<feature type="domain" description="JmjC" evidence="2">
    <location>
        <begin position="268"/>
        <end position="427"/>
    </location>
</feature>
<dbReference type="PROSITE" id="PS51184">
    <property type="entry name" value="JMJC"/>
    <property type="match status" value="1"/>
</dbReference>
<protein>
    <recommendedName>
        <fullName evidence="2">JmjC domain-containing protein</fullName>
    </recommendedName>
</protein>
<sequence>MIIKAGGGNETKVTSLNPNRHRIPSLKNRNAHTNPSETTTNSLFPYNTLSPPPSYHSTFYDYNTHPIIYMPTLPLPPPTASPSSSSLYYPHLRPLKEIYTEWPQHDLRRSNNPPPPHKEYLKVFDFSVPSERKEALKYRQMELPFKVRNVKEIDEAVLKWSDPNYLLGKLERNKNLRGKEESSVSYSVDAAPTSLFTWYDHRRVKPYINSGLPNASTYKEPHKPSSMSATEYFKHAIIKGDWENKITPDSPSYYLQLGVNGINQKKTKSHSNTFIHTDLPSFITPPSNFFVFDFTLNKGVQCRLGTKHTTAAAHYDNGRNMIALISGSKRYVLLPPKECKNLSVVKIKEHPSRRHVLLDFKDILEDIDGMEEARESFGVDTIVKAGEVLYVPSRWFHYITSLQFSVQCNSRSGANLAEEEEGWDNEEFRMKGGGEDFGRASTKLYGGAKVINQCVDW</sequence>
<name>A0A9W7EKB3_9STRA</name>
<organism evidence="3 4">
    <name type="scientific">Triparma verrucosa</name>
    <dbReference type="NCBI Taxonomy" id="1606542"/>
    <lineage>
        <taxon>Eukaryota</taxon>
        <taxon>Sar</taxon>
        <taxon>Stramenopiles</taxon>
        <taxon>Ochrophyta</taxon>
        <taxon>Bolidophyceae</taxon>
        <taxon>Parmales</taxon>
        <taxon>Triparmaceae</taxon>
        <taxon>Triparma</taxon>
    </lineage>
</organism>
<feature type="region of interest" description="Disordered" evidence="1">
    <location>
        <begin position="1"/>
        <end position="45"/>
    </location>
</feature>
<keyword evidence="4" id="KW-1185">Reference proteome</keyword>